<keyword evidence="3 6" id="KW-0812">Transmembrane</keyword>
<evidence type="ECO:0000256" key="3">
    <source>
        <dbReference type="ARBA" id="ARBA00022692"/>
    </source>
</evidence>
<dbReference type="AlphaFoldDB" id="D4H5D6"/>
<dbReference type="PANTHER" id="PTHR32322">
    <property type="entry name" value="INNER MEMBRANE TRANSPORTER"/>
    <property type="match status" value="1"/>
</dbReference>
<comment type="subcellular location">
    <subcellularLocation>
        <location evidence="1">Cell membrane</location>
        <topology evidence="1">Multi-pass membrane protein</topology>
    </subcellularLocation>
</comment>
<feature type="transmembrane region" description="Helical" evidence="6">
    <location>
        <begin position="70"/>
        <end position="91"/>
    </location>
</feature>
<dbReference type="STRING" id="522772.Dacet_0775"/>
<keyword evidence="4 6" id="KW-1133">Transmembrane helix</keyword>
<feature type="transmembrane region" description="Helical" evidence="6">
    <location>
        <begin position="12"/>
        <end position="33"/>
    </location>
</feature>
<evidence type="ECO:0000256" key="6">
    <source>
        <dbReference type="SAM" id="Phobius"/>
    </source>
</evidence>
<keyword evidence="2" id="KW-1003">Cell membrane</keyword>
<feature type="transmembrane region" description="Helical" evidence="6">
    <location>
        <begin position="276"/>
        <end position="296"/>
    </location>
</feature>
<feature type="transmembrane region" description="Helical" evidence="6">
    <location>
        <begin position="124"/>
        <end position="142"/>
    </location>
</feature>
<evidence type="ECO:0000256" key="4">
    <source>
        <dbReference type="ARBA" id="ARBA00022989"/>
    </source>
</evidence>
<keyword evidence="9" id="KW-1185">Reference proteome</keyword>
<dbReference type="InterPro" id="IPR037185">
    <property type="entry name" value="EmrE-like"/>
</dbReference>
<feature type="transmembrane region" description="Helical" evidence="6">
    <location>
        <begin position="186"/>
        <end position="209"/>
    </location>
</feature>
<evidence type="ECO:0000313" key="8">
    <source>
        <dbReference type="EMBL" id="ADD67556.1"/>
    </source>
</evidence>
<gene>
    <name evidence="8" type="ordered locus">Dacet_0775</name>
</gene>
<dbReference type="InterPro" id="IPR050638">
    <property type="entry name" value="AA-Vitamin_Transporters"/>
</dbReference>
<dbReference type="OrthoDB" id="8028969at2"/>
<feature type="domain" description="EamA" evidence="7">
    <location>
        <begin position="156"/>
        <end position="289"/>
    </location>
</feature>
<dbReference type="eggNOG" id="COG0697">
    <property type="taxonomic scope" value="Bacteria"/>
</dbReference>
<dbReference type="EMBL" id="CP001968">
    <property type="protein sequence ID" value="ADD67556.1"/>
    <property type="molecule type" value="Genomic_DNA"/>
</dbReference>
<dbReference type="PaxDb" id="522772-Dacet_0775"/>
<dbReference type="InParanoid" id="D4H5D6"/>
<reference evidence="8 9" key="1">
    <citation type="journal article" date="2010" name="Stand. Genomic Sci.">
        <title>Complete genome sequence of Denitrovibrio acetiphilus type strain (N2460).</title>
        <authorList>
            <person name="Kiss H."/>
            <person name="Lang E."/>
            <person name="Lapidus A."/>
            <person name="Copeland A."/>
            <person name="Nolan M."/>
            <person name="Glavina Del Rio T."/>
            <person name="Chen F."/>
            <person name="Lucas S."/>
            <person name="Tice H."/>
            <person name="Cheng J.F."/>
            <person name="Han C."/>
            <person name="Goodwin L."/>
            <person name="Pitluck S."/>
            <person name="Liolios K."/>
            <person name="Pati A."/>
            <person name="Ivanova N."/>
            <person name="Mavromatis K."/>
            <person name="Chen A."/>
            <person name="Palaniappan K."/>
            <person name="Land M."/>
            <person name="Hauser L."/>
            <person name="Chang Y.J."/>
            <person name="Jeffries C.D."/>
            <person name="Detter J.C."/>
            <person name="Brettin T."/>
            <person name="Spring S."/>
            <person name="Rohde M."/>
            <person name="Goker M."/>
            <person name="Woyke T."/>
            <person name="Bristow J."/>
            <person name="Eisen J.A."/>
            <person name="Markowitz V."/>
            <person name="Hugenholtz P."/>
            <person name="Kyrpides N.C."/>
            <person name="Klenk H.P."/>
        </authorList>
    </citation>
    <scope>NUCLEOTIDE SEQUENCE [LARGE SCALE GENOMIC DNA]</scope>
    <source>
        <strain evidence="9">DSM 12809 / NBRC 114555 / N2460</strain>
    </source>
</reference>
<dbReference type="Proteomes" id="UP000002012">
    <property type="component" value="Chromosome"/>
</dbReference>
<evidence type="ECO:0000256" key="2">
    <source>
        <dbReference type="ARBA" id="ARBA00022475"/>
    </source>
</evidence>
<evidence type="ECO:0000259" key="7">
    <source>
        <dbReference type="Pfam" id="PF00892"/>
    </source>
</evidence>
<dbReference type="RefSeq" id="WP_013010088.1">
    <property type="nucleotide sequence ID" value="NC_013943.1"/>
</dbReference>
<feature type="transmembrane region" description="Helical" evidence="6">
    <location>
        <begin position="248"/>
        <end position="270"/>
    </location>
</feature>
<dbReference type="InterPro" id="IPR000620">
    <property type="entry name" value="EamA_dom"/>
</dbReference>
<evidence type="ECO:0000313" key="9">
    <source>
        <dbReference type="Proteomes" id="UP000002012"/>
    </source>
</evidence>
<sequence>MSDIERKMLFAHLNMFLWALIVGLSFPAVGILTEGLPPMFLTSIRFIVAIFALVPFLFNKKGVIPDLKGFLLYALMALCLAGFFCGMFWSAHKASSIAMSTLYLSVPLIAYIFGRFVMVEKRNLSLLLMLMAGAGGAFWLALADAGGGSDGFHFGIGEFIFFLGCIASALYPVLSKLGINRGWLSGVALVRTFWSLFLGSIIMALAGFIFESPADLLNMNIIDLVLVVYLGIFSSGLTFWLQQSATGVLTPATVTAYSYMIPFVSMFIVFRENPSVIGWEWLPGSVIVLGAVAALLKQDVGTLFRKRM</sequence>
<dbReference type="Pfam" id="PF00892">
    <property type="entry name" value="EamA"/>
    <property type="match status" value="2"/>
</dbReference>
<evidence type="ECO:0000256" key="1">
    <source>
        <dbReference type="ARBA" id="ARBA00004651"/>
    </source>
</evidence>
<feature type="transmembrane region" description="Helical" evidence="6">
    <location>
        <begin position="39"/>
        <end position="58"/>
    </location>
</feature>
<dbReference type="PANTHER" id="PTHR32322:SF18">
    <property type="entry name" value="S-ADENOSYLMETHIONINE_S-ADENOSYLHOMOCYSTEINE TRANSPORTER"/>
    <property type="match status" value="1"/>
</dbReference>
<feature type="transmembrane region" description="Helical" evidence="6">
    <location>
        <begin position="154"/>
        <end position="174"/>
    </location>
</feature>
<proteinExistence type="predicted"/>
<dbReference type="KEGG" id="dap:Dacet_0775"/>
<dbReference type="SUPFAM" id="SSF103481">
    <property type="entry name" value="Multidrug resistance efflux transporter EmrE"/>
    <property type="match status" value="1"/>
</dbReference>
<accession>D4H5D6</accession>
<organism evidence="8 9">
    <name type="scientific">Denitrovibrio acetiphilus (strain DSM 12809 / NBRC 114555 / N2460)</name>
    <dbReference type="NCBI Taxonomy" id="522772"/>
    <lineage>
        <taxon>Bacteria</taxon>
        <taxon>Pseudomonadati</taxon>
        <taxon>Deferribacterota</taxon>
        <taxon>Deferribacteres</taxon>
        <taxon>Deferribacterales</taxon>
        <taxon>Geovibrionaceae</taxon>
        <taxon>Denitrovibrio</taxon>
    </lineage>
</organism>
<keyword evidence="5 6" id="KW-0472">Membrane</keyword>
<feature type="transmembrane region" description="Helical" evidence="6">
    <location>
        <begin position="97"/>
        <end position="117"/>
    </location>
</feature>
<protein>
    <recommendedName>
        <fullName evidence="7">EamA domain-containing protein</fullName>
    </recommendedName>
</protein>
<dbReference type="HOGENOM" id="CLU_911738_0_0_0"/>
<feature type="domain" description="EamA" evidence="7">
    <location>
        <begin position="10"/>
        <end position="140"/>
    </location>
</feature>
<feature type="transmembrane region" description="Helical" evidence="6">
    <location>
        <begin position="221"/>
        <end position="241"/>
    </location>
</feature>
<dbReference type="GO" id="GO:0005886">
    <property type="term" value="C:plasma membrane"/>
    <property type="evidence" value="ECO:0007669"/>
    <property type="project" value="UniProtKB-SubCell"/>
</dbReference>
<name>D4H5D6_DENA2</name>
<evidence type="ECO:0000256" key="5">
    <source>
        <dbReference type="ARBA" id="ARBA00023136"/>
    </source>
</evidence>